<dbReference type="STRING" id="887062.HGR_12577"/>
<dbReference type="AlphaFoldDB" id="F3KVM8"/>
<dbReference type="CDD" id="cd02199">
    <property type="entry name" value="YjgF_YER057c_UK114_like_1"/>
    <property type="match status" value="1"/>
</dbReference>
<dbReference type="InterPro" id="IPR013813">
    <property type="entry name" value="Endoribo_LPSP/chorism_mut-like"/>
</dbReference>
<dbReference type="Gene3D" id="3.30.1330.40">
    <property type="entry name" value="RutC-like"/>
    <property type="match status" value="1"/>
</dbReference>
<protein>
    <submittedName>
        <fullName evidence="1">Endoribonuclease L-PSP</fullName>
    </submittedName>
</protein>
<dbReference type="Pfam" id="PF01042">
    <property type="entry name" value="Ribonuc_L-PSP"/>
    <property type="match status" value="1"/>
</dbReference>
<dbReference type="Proteomes" id="UP000016368">
    <property type="component" value="Unassembled WGS sequence"/>
</dbReference>
<dbReference type="SUPFAM" id="SSF55298">
    <property type="entry name" value="YjgF-like"/>
    <property type="match status" value="1"/>
</dbReference>
<dbReference type="EMBL" id="AEGR01000079">
    <property type="protein sequence ID" value="EGI76167.1"/>
    <property type="molecule type" value="Genomic_DNA"/>
</dbReference>
<dbReference type="RefSeq" id="WP_006298602.1">
    <property type="nucleotide sequence ID" value="NZ_AEGR01000079.1"/>
</dbReference>
<keyword evidence="2" id="KW-1185">Reference proteome</keyword>
<gene>
    <name evidence="1" type="ORF">HGR_12577</name>
</gene>
<reference evidence="1 2" key="1">
    <citation type="journal article" date="2011" name="EMBO J.">
        <title>Structural diversity of bacterial flagellar motors.</title>
        <authorList>
            <person name="Chen S."/>
            <person name="Beeby M."/>
            <person name="Murphy G.E."/>
            <person name="Leadbetter J.R."/>
            <person name="Hendrixson D.R."/>
            <person name="Briegel A."/>
            <person name="Li Z."/>
            <person name="Shi J."/>
            <person name="Tocheva E.I."/>
            <person name="Muller A."/>
            <person name="Dobro M.J."/>
            <person name="Jensen G.J."/>
        </authorList>
    </citation>
    <scope>NUCLEOTIDE SEQUENCE [LARGE SCALE GENOMIC DNA]</scope>
    <source>
        <strain evidence="1 2">ATCC 19624</strain>
    </source>
</reference>
<evidence type="ECO:0000313" key="1">
    <source>
        <dbReference type="EMBL" id="EGI76167.1"/>
    </source>
</evidence>
<sequence length="161" mass="16813">MTHPDLAYVELASTHAFPVNEAIKIGGQYVPVLRDGKLLYVSGQIPRIGDQVHFVGVVGSGPDAAIDLGSARRAAAICTLRALALAKAALGSLADIRSVPRISVFVRSAPDFTQQSEVADGASEALYAVFGSRGVHTRTSVGVLQLPKGAAVEIDFVFGVE</sequence>
<accession>F3KVM8</accession>
<proteinExistence type="predicted"/>
<organism evidence="1 2">
    <name type="scientific">Hylemonella gracilis ATCC 19624</name>
    <dbReference type="NCBI Taxonomy" id="887062"/>
    <lineage>
        <taxon>Bacteria</taxon>
        <taxon>Pseudomonadati</taxon>
        <taxon>Pseudomonadota</taxon>
        <taxon>Betaproteobacteria</taxon>
        <taxon>Burkholderiales</taxon>
        <taxon>Comamonadaceae</taxon>
        <taxon>Hylemonella</taxon>
    </lineage>
</organism>
<dbReference type="InterPro" id="IPR035959">
    <property type="entry name" value="RutC-like_sf"/>
</dbReference>
<dbReference type="PANTHER" id="PTHR43760">
    <property type="entry name" value="ENDORIBONUCLEASE-RELATED"/>
    <property type="match status" value="1"/>
</dbReference>
<dbReference type="eggNOG" id="COG0251">
    <property type="taxonomic scope" value="Bacteria"/>
</dbReference>
<name>F3KVM8_9BURK</name>
<evidence type="ECO:0000313" key="2">
    <source>
        <dbReference type="Proteomes" id="UP000016368"/>
    </source>
</evidence>
<comment type="caution">
    <text evidence="1">The sequence shown here is derived from an EMBL/GenBank/DDBJ whole genome shotgun (WGS) entry which is preliminary data.</text>
</comment>
<dbReference type="PANTHER" id="PTHR43760:SF1">
    <property type="entry name" value="ENDORIBONUCLEASE L-PSP_CHORISMATE MUTASE-LIKE DOMAIN-CONTAINING PROTEIN"/>
    <property type="match status" value="1"/>
</dbReference>
<dbReference type="InterPro" id="IPR006175">
    <property type="entry name" value="YjgF/YER057c/UK114"/>
</dbReference>